<feature type="domain" description="PIK helical" evidence="3">
    <location>
        <begin position="1"/>
        <end position="134"/>
    </location>
</feature>
<organism evidence="4 5">
    <name type="scientific">Diaphorina citri</name>
    <name type="common">Asian citrus psyllid</name>
    <dbReference type="NCBI Taxonomy" id="121845"/>
    <lineage>
        <taxon>Eukaryota</taxon>
        <taxon>Metazoa</taxon>
        <taxon>Ecdysozoa</taxon>
        <taxon>Arthropoda</taxon>
        <taxon>Hexapoda</taxon>
        <taxon>Insecta</taxon>
        <taxon>Pterygota</taxon>
        <taxon>Neoptera</taxon>
        <taxon>Paraneoptera</taxon>
        <taxon>Hemiptera</taxon>
        <taxon>Sternorrhyncha</taxon>
        <taxon>Psylloidea</taxon>
        <taxon>Psyllidae</taxon>
        <taxon>Diaphorininae</taxon>
        <taxon>Diaphorina</taxon>
    </lineage>
</organism>
<dbReference type="PANTHER" id="PTHR10048">
    <property type="entry name" value="PHOSPHATIDYLINOSITOL KINASE"/>
    <property type="match status" value="1"/>
</dbReference>
<dbReference type="Gene3D" id="1.25.40.70">
    <property type="entry name" value="Phosphatidylinositol 3-kinase, accessory domain (PIK)"/>
    <property type="match status" value="1"/>
</dbReference>
<dbReference type="PANTHER" id="PTHR10048:SF15">
    <property type="entry name" value="PHOSPHATIDYLINOSITOL 4-KINASE ALPHA"/>
    <property type="match status" value="1"/>
</dbReference>
<name>A0A3Q0JKJ5_DIACI</name>
<dbReference type="EC" id="2.7.1.67" evidence="2"/>
<dbReference type="AlphaFoldDB" id="A0A3Q0JKJ5"/>
<dbReference type="KEGG" id="dci:103523683"/>
<dbReference type="PaxDb" id="121845-A0A3Q0JKJ5"/>
<dbReference type="SUPFAM" id="SSF48371">
    <property type="entry name" value="ARM repeat"/>
    <property type="match status" value="1"/>
</dbReference>
<dbReference type="GO" id="GO:0005886">
    <property type="term" value="C:plasma membrane"/>
    <property type="evidence" value="ECO:0007669"/>
    <property type="project" value="TreeGrafter"/>
</dbReference>
<dbReference type="Pfam" id="PF00613">
    <property type="entry name" value="PI3Ka"/>
    <property type="match status" value="1"/>
</dbReference>
<dbReference type="GO" id="GO:0004430">
    <property type="term" value="F:1-phosphatidylinositol 4-kinase activity"/>
    <property type="evidence" value="ECO:0007669"/>
    <property type="project" value="TreeGrafter"/>
</dbReference>
<reference evidence="5" key="1">
    <citation type="submission" date="2025-08" db="UniProtKB">
        <authorList>
            <consortium name="RefSeq"/>
        </authorList>
    </citation>
    <scope>IDENTIFICATION</scope>
</reference>
<sequence>MSLPVALQYLVTTETILADIPELSYMLAWARVPPIQALAYFSRQFPPHPITAQYAVRVLSSYPADAVLFYTPQLVQTLRHDTMGYIVEFIKSISQRSQVVGHQLIWNMKTNMYLDEDMTEKDPIHSMTRWISLVQALG</sequence>
<evidence type="ECO:0000313" key="4">
    <source>
        <dbReference type="Proteomes" id="UP000079169"/>
    </source>
</evidence>
<protein>
    <recommendedName>
        <fullName evidence="2">1-phosphatidylinositol 4-kinase</fullName>
        <ecNumber evidence="2">2.7.1.67</ecNumber>
    </recommendedName>
</protein>
<comment type="similarity">
    <text evidence="1">Belongs to the PI3/PI4-kinase family. Type III PI4K subfamily.</text>
</comment>
<dbReference type="GO" id="GO:0048015">
    <property type="term" value="P:phosphatidylinositol-mediated signaling"/>
    <property type="evidence" value="ECO:0007669"/>
    <property type="project" value="TreeGrafter"/>
</dbReference>
<dbReference type="InterPro" id="IPR042236">
    <property type="entry name" value="PI3K_accessory_sf"/>
</dbReference>
<dbReference type="Proteomes" id="UP000079169">
    <property type="component" value="Unplaced"/>
</dbReference>
<dbReference type="STRING" id="121845.A0A3Q0JKJ5"/>
<dbReference type="GO" id="GO:0046854">
    <property type="term" value="P:phosphatidylinositol phosphate biosynthetic process"/>
    <property type="evidence" value="ECO:0007669"/>
    <property type="project" value="InterPro"/>
</dbReference>
<evidence type="ECO:0000256" key="2">
    <source>
        <dbReference type="ARBA" id="ARBA00012169"/>
    </source>
</evidence>
<dbReference type="GO" id="GO:0005737">
    <property type="term" value="C:cytoplasm"/>
    <property type="evidence" value="ECO:0007669"/>
    <property type="project" value="TreeGrafter"/>
</dbReference>
<dbReference type="InterPro" id="IPR001263">
    <property type="entry name" value="PI3K_accessory_dom"/>
</dbReference>
<dbReference type="RefSeq" id="XP_026688876.1">
    <property type="nucleotide sequence ID" value="XM_026833075.1"/>
</dbReference>
<dbReference type="PROSITE" id="PS51545">
    <property type="entry name" value="PIK_HELICAL"/>
    <property type="match status" value="1"/>
</dbReference>
<dbReference type="InterPro" id="IPR016024">
    <property type="entry name" value="ARM-type_fold"/>
</dbReference>
<dbReference type="GeneID" id="103523683"/>
<gene>
    <name evidence="5" type="primary">LOC103523683</name>
</gene>
<evidence type="ECO:0000313" key="5">
    <source>
        <dbReference type="RefSeq" id="XP_026688876.1"/>
    </source>
</evidence>
<accession>A0A3Q0JKJ5</accession>
<dbReference type="FunFam" id="1.25.40.70:FF:000011">
    <property type="entry name" value="Phosphatidylinositol 4-kinase alpha"/>
    <property type="match status" value="1"/>
</dbReference>
<evidence type="ECO:0000256" key="1">
    <source>
        <dbReference type="ARBA" id="ARBA00006209"/>
    </source>
</evidence>
<keyword evidence="4" id="KW-1185">Reference proteome</keyword>
<dbReference type="InterPro" id="IPR015433">
    <property type="entry name" value="PI3/4_kinase"/>
</dbReference>
<proteinExistence type="inferred from homology"/>
<dbReference type="SMART" id="SM00145">
    <property type="entry name" value="PI3Ka"/>
    <property type="match status" value="1"/>
</dbReference>
<evidence type="ECO:0000259" key="3">
    <source>
        <dbReference type="PROSITE" id="PS51545"/>
    </source>
</evidence>